<dbReference type="EMBL" id="CAJFDI010000002">
    <property type="protein sequence ID" value="CAD5214919.1"/>
    <property type="molecule type" value="Genomic_DNA"/>
</dbReference>
<dbReference type="EMBL" id="CAJFCV020000002">
    <property type="protein sequence ID" value="CAG9096016.1"/>
    <property type="molecule type" value="Genomic_DNA"/>
</dbReference>
<organism evidence="6 8">
    <name type="scientific">Bursaphelenchus xylophilus</name>
    <name type="common">Pinewood nematode worm</name>
    <name type="synonym">Aphelenchoides xylophilus</name>
    <dbReference type="NCBI Taxonomy" id="6326"/>
    <lineage>
        <taxon>Eukaryota</taxon>
        <taxon>Metazoa</taxon>
        <taxon>Ecdysozoa</taxon>
        <taxon>Nematoda</taxon>
        <taxon>Chromadorea</taxon>
        <taxon>Rhabditida</taxon>
        <taxon>Tylenchina</taxon>
        <taxon>Tylenchomorpha</taxon>
        <taxon>Aphelenchoidea</taxon>
        <taxon>Aphelenchoididae</taxon>
        <taxon>Bursaphelenchus</taxon>
    </lineage>
</organism>
<feature type="domain" description="Rad21/Rec8-like protein C-terminal eukaryotic" evidence="3">
    <location>
        <begin position="563"/>
        <end position="595"/>
    </location>
</feature>
<proteinExistence type="predicted"/>
<dbReference type="Proteomes" id="UP000659654">
    <property type="component" value="Unassembled WGS sequence"/>
</dbReference>
<evidence type="ECO:0000313" key="6">
    <source>
        <dbReference type="Proteomes" id="UP000095284"/>
    </source>
</evidence>
<reference evidence="5" key="2">
    <citation type="submission" date="2020-09" db="EMBL/GenBank/DDBJ databases">
        <authorList>
            <person name="Kikuchi T."/>
        </authorList>
    </citation>
    <scope>NUCLEOTIDE SEQUENCE</scope>
    <source>
        <strain evidence="5">Ka4C1</strain>
    </source>
</reference>
<dbReference type="PANTHER" id="PTHR12585:SF27">
    <property type="entry name" value="MEIOTIC RECOMBINATION PROTEIN REC8 HOMOLOG"/>
    <property type="match status" value="1"/>
</dbReference>
<evidence type="ECO:0000256" key="2">
    <source>
        <dbReference type="ARBA" id="ARBA00023242"/>
    </source>
</evidence>
<keyword evidence="2" id="KW-0539">Nucleus</keyword>
<dbReference type="GO" id="GO:0030893">
    <property type="term" value="C:meiotic cohesin complex"/>
    <property type="evidence" value="ECO:0007669"/>
    <property type="project" value="TreeGrafter"/>
</dbReference>
<dbReference type="WBParaSite" id="BXY_0261300.1">
    <property type="protein sequence ID" value="BXY_0261300.1"/>
    <property type="gene ID" value="BXY_0261300"/>
</dbReference>
<dbReference type="GO" id="GO:0005634">
    <property type="term" value="C:nucleus"/>
    <property type="evidence" value="ECO:0007669"/>
    <property type="project" value="UniProtKB-SubCell"/>
</dbReference>
<dbReference type="Proteomes" id="UP000582659">
    <property type="component" value="Unassembled WGS sequence"/>
</dbReference>
<sequence length="603" mass="70971">MFYSLNILKRKNAQFYLIWKLAHNGNVSKKEVENVDIEKYCQDLRSYIPTGSSKDVRNEVKTKMSLYLLSILYYGIVVTHHKKVEAFLSKLEHFLDSLKPQIVVQIKKRPPLLEEQEETRPKKRRRHLQMLEFEGDPLSILTHDEYRELNRQITLPDDIHDRPLDAEEFMQELIRDMYQDPQQNLDSLLPEVPPFVQEEIIQEHEMQFPQERERSYDGEVKYNSLMDFEMPTYQEARDWNNFLDTVNQPSLFELDAGPLRTENSVDISIDGNYEFLESSNRIVLPQIETAPRNTTGRRNPPARRPRRHARIIYDEKTSLDDDEIANGLQDFFDCIEPLKRPSKAVKSGVPRLFQMTSNLPEYVLDKYEEVLDRAELGELRQLLNDISRLSTPVNGRLSPKEERNIPEEPIPEVQHEMGMQFPAEEQVHPYENVENVPPQDELQIQMENLDEIEERRRSSIGPSFYHRSSELEQPQLDVIDESRLNDENIPPGHPAIVQGEKTLTRQQTIFESPTQERAREERNIHLNSPSETRFDLHRRIYEKAHSQPVVHLDEVFTDPQSTREKARDFSNLLWLLKEQKLESEQDEPYGRIKLMSVKEPEAV</sequence>
<dbReference type="Proteomes" id="UP000095284">
    <property type="component" value="Unplaced"/>
</dbReference>
<dbReference type="GO" id="GO:0003682">
    <property type="term" value="F:chromatin binding"/>
    <property type="evidence" value="ECO:0007669"/>
    <property type="project" value="TreeGrafter"/>
</dbReference>
<keyword evidence="7" id="KW-1185">Reference proteome</keyword>
<dbReference type="GO" id="GO:0006302">
    <property type="term" value="P:double-strand break repair"/>
    <property type="evidence" value="ECO:0007669"/>
    <property type="project" value="TreeGrafter"/>
</dbReference>
<dbReference type="InterPro" id="IPR006910">
    <property type="entry name" value="Rad21_Rec8_N"/>
</dbReference>
<dbReference type="InterPro" id="IPR039781">
    <property type="entry name" value="Rad21/Rec8-like"/>
</dbReference>
<gene>
    <name evidence="5" type="ORF">BXYJ_LOCUS3770</name>
</gene>
<protein>
    <submittedName>
        <fullName evidence="5">(pine wood nematode) hypothetical protein</fullName>
    </submittedName>
</protein>
<evidence type="ECO:0000259" key="3">
    <source>
        <dbReference type="Pfam" id="PF04824"/>
    </source>
</evidence>
<evidence type="ECO:0000256" key="1">
    <source>
        <dbReference type="ARBA" id="ARBA00004123"/>
    </source>
</evidence>
<dbReference type="InterPro" id="IPR006909">
    <property type="entry name" value="Rad21/Rec8_C_eu"/>
</dbReference>
<dbReference type="Pfam" id="PF04825">
    <property type="entry name" value="Rad21_Rec8_N"/>
    <property type="match status" value="1"/>
</dbReference>
<reference evidence="8" key="1">
    <citation type="submission" date="2016-11" db="UniProtKB">
        <authorList>
            <consortium name="WormBaseParasite"/>
        </authorList>
    </citation>
    <scope>IDENTIFICATION</scope>
</reference>
<evidence type="ECO:0000313" key="8">
    <source>
        <dbReference type="WBParaSite" id="BXY_0261300.1"/>
    </source>
</evidence>
<comment type="subcellular location">
    <subcellularLocation>
        <location evidence="1">Nucleus</location>
    </subcellularLocation>
</comment>
<accession>A0A1I7RPH2</accession>
<feature type="domain" description="Rad21/Rec8-like protein N-terminal" evidence="4">
    <location>
        <begin position="1"/>
        <end position="105"/>
    </location>
</feature>
<dbReference type="OrthoDB" id="409763at2759"/>
<evidence type="ECO:0000259" key="4">
    <source>
        <dbReference type="Pfam" id="PF04825"/>
    </source>
</evidence>
<dbReference type="AlphaFoldDB" id="A0A1I7RPH2"/>
<evidence type="ECO:0000313" key="5">
    <source>
        <dbReference type="EMBL" id="CAD5214919.1"/>
    </source>
</evidence>
<dbReference type="PANTHER" id="PTHR12585">
    <property type="entry name" value="SCC1 / RAD21 FAMILY MEMBER"/>
    <property type="match status" value="1"/>
</dbReference>
<name>A0A1I7RPH2_BURXY</name>
<evidence type="ECO:0000313" key="7">
    <source>
        <dbReference type="Proteomes" id="UP000659654"/>
    </source>
</evidence>
<dbReference type="GO" id="GO:0051177">
    <property type="term" value="P:meiotic sister chromatid cohesion"/>
    <property type="evidence" value="ECO:0007669"/>
    <property type="project" value="TreeGrafter"/>
</dbReference>
<dbReference type="Pfam" id="PF04824">
    <property type="entry name" value="Rad21_Rec8"/>
    <property type="match status" value="1"/>
</dbReference>